<dbReference type="RefSeq" id="WP_377432476.1">
    <property type="nucleotide sequence ID" value="NZ_JBHSPR010000066.1"/>
</dbReference>
<dbReference type="Proteomes" id="UP001596203">
    <property type="component" value="Unassembled WGS sequence"/>
</dbReference>
<proteinExistence type="predicted"/>
<protein>
    <recommendedName>
        <fullName evidence="4">GNAT family N-acetyltransferase</fullName>
    </recommendedName>
</protein>
<feature type="region of interest" description="Disordered" evidence="1">
    <location>
        <begin position="1"/>
        <end position="22"/>
    </location>
</feature>
<evidence type="ECO:0000313" key="2">
    <source>
        <dbReference type="EMBL" id="MFC6022710.1"/>
    </source>
</evidence>
<evidence type="ECO:0008006" key="4">
    <source>
        <dbReference type="Google" id="ProtNLM"/>
    </source>
</evidence>
<evidence type="ECO:0000256" key="1">
    <source>
        <dbReference type="SAM" id="MobiDB-lite"/>
    </source>
</evidence>
<comment type="caution">
    <text evidence="2">The sequence shown here is derived from an EMBL/GenBank/DDBJ whole genome shotgun (WGS) entry which is preliminary data.</text>
</comment>
<organism evidence="2 3">
    <name type="scientific">Plantactinospora solaniradicis</name>
    <dbReference type="NCBI Taxonomy" id="1723736"/>
    <lineage>
        <taxon>Bacteria</taxon>
        <taxon>Bacillati</taxon>
        <taxon>Actinomycetota</taxon>
        <taxon>Actinomycetes</taxon>
        <taxon>Micromonosporales</taxon>
        <taxon>Micromonosporaceae</taxon>
        <taxon>Plantactinospora</taxon>
    </lineage>
</organism>
<accession>A0ABW1KM72</accession>
<keyword evidence="3" id="KW-1185">Reference proteome</keyword>
<sequence length="242" mass="25946">MTSLPNSVPDDMPRPNPSIAAPSIHGDAILVGGEVPIAVWRLDDRDDDAPTTDPNARLASRLARRLILVYTRRGEAIVDFDSDPHLQTASANTSRSYVSITDPGEVADLDSLAEPASLVVLRWPPRHADRPRASIADLFGACRLIMTADTCAIAAISSTAPGQPGTTYAEHLSELLPAARAAGLTHVLQIVAVIGSGNGDQFVYYATHVEVEAARQGWPTGHGDQSHHVDLLVFTSEVRRHE</sequence>
<reference evidence="3" key="1">
    <citation type="journal article" date="2019" name="Int. J. Syst. Evol. Microbiol.">
        <title>The Global Catalogue of Microorganisms (GCM) 10K type strain sequencing project: providing services to taxonomists for standard genome sequencing and annotation.</title>
        <authorList>
            <consortium name="The Broad Institute Genomics Platform"/>
            <consortium name="The Broad Institute Genome Sequencing Center for Infectious Disease"/>
            <person name="Wu L."/>
            <person name="Ma J."/>
        </authorList>
    </citation>
    <scope>NUCLEOTIDE SEQUENCE [LARGE SCALE GENOMIC DNA]</scope>
    <source>
        <strain evidence="3">ZS-35-S2</strain>
    </source>
</reference>
<evidence type="ECO:0000313" key="3">
    <source>
        <dbReference type="Proteomes" id="UP001596203"/>
    </source>
</evidence>
<name>A0ABW1KM72_9ACTN</name>
<gene>
    <name evidence="2" type="ORF">ACFP2T_41965</name>
</gene>
<dbReference type="EMBL" id="JBHSPR010000066">
    <property type="protein sequence ID" value="MFC6022710.1"/>
    <property type="molecule type" value="Genomic_DNA"/>
</dbReference>